<accession>A0A432W4C1</accession>
<name>A0A432W4C1_9GAMM</name>
<dbReference type="EMBL" id="PIPL01000002">
    <property type="protein sequence ID" value="RUO24351.1"/>
    <property type="molecule type" value="Genomic_DNA"/>
</dbReference>
<dbReference type="SUPFAM" id="SSF53474">
    <property type="entry name" value="alpha/beta-Hydrolases"/>
    <property type="match status" value="1"/>
</dbReference>
<proteinExistence type="predicted"/>
<dbReference type="PANTHER" id="PTHR48098">
    <property type="entry name" value="ENTEROCHELIN ESTERASE-RELATED"/>
    <property type="match status" value="1"/>
</dbReference>
<keyword evidence="2" id="KW-1185">Reference proteome</keyword>
<organism evidence="1 2">
    <name type="scientific">Aliidiomarina minuta</name>
    <dbReference type="NCBI Taxonomy" id="880057"/>
    <lineage>
        <taxon>Bacteria</taxon>
        <taxon>Pseudomonadati</taxon>
        <taxon>Pseudomonadota</taxon>
        <taxon>Gammaproteobacteria</taxon>
        <taxon>Alteromonadales</taxon>
        <taxon>Idiomarinaceae</taxon>
        <taxon>Aliidiomarina</taxon>
    </lineage>
</organism>
<dbReference type="Proteomes" id="UP000288293">
    <property type="component" value="Unassembled WGS sequence"/>
</dbReference>
<dbReference type="RefSeq" id="WP_126804054.1">
    <property type="nucleotide sequence ID" value="NZ_PIPL01000002.1"/>
</dbReference>
<evidence type="ECO:0000313" key="1">
    <source>
        <dbReference type="EMBL" id="RUO24351.1"/>
    </source>
</evidence>
<evidence type="ECO:0000313" key="2">
    <source>
        <dbReference type="Proteomes" id="UP000288293"/>
    </source>
</evidence>
<dbReference type="Gene3D" id="3.40.50.1820">
    <property type="entry name" value="alpha/beta hydrolase"/>
    <property type="match status" value="1"/>
</dbReference>
<dbReference type="InterPro" id="IPR000801">
    <property type="entry name" value="Esterase-like"/>
</dbReference>
<sequence>MPKIWVFLVGIMLLSACQPQESVTPAGKEQQTLQHLPALQGDYFELESALLERSLHIYVRLPLGYDANETHYPIVYLLDGDSLFPILGANHLFLTYDDNLPEAIIVGIAYGSFEPEINKRGYDFTANAPDAREGQGGAAKFHDFLKRELIPEVEGRYRADSNQRVLFGQSLGGSMVLYSAYTDPDLFWGRIASNPVFAPGREMFFAEGEPATRTNLRLVVTSGSDDRPPLRAAALAWFDYVAAYENCEAE</sequence>
<protein>
    <submittedName>
        <fullName evidence="1">Esterase</fullName>
    </submittedName>
</protein>
<dbReference type="PANTHER" id="PTHR48098:SF6">
    <property type="entry name" value="FERRI-BACILLIBACTIN ESTERASE BESA"/>
    <property type="match status" value="1"/>
</dbReference>
<dbReference type="InterPro" id="IPR050583">
    <property type="entry name" value="Mycobacterial_A85_antigen"/>
</dbReference>
<comment type="caution">
    <text evidence="1">The sequence shown here is derived from an EMBL/GenBank/DDBJ whole genome shotgun (WGS) entry which is preliminary data.</text>
</comment>
<dbReference type="AlphaFoldDB" id="A0A432W4C1"/>
<dbReference type="OrthoDB" id="9784036at2"/>
<gene>
    <name evidence="1" type="ORF">CWE09_10775</name>
</gene>
<dbReference type="InterPro" id="IPR029058">
    <property type="entry name" value="AB_hydrolase_fold"/>
</dbReference>
<dbReference type="Pfam" id="PF00756">
    <property type="entry name" value="Esterase"/>
    <property type="match status" value="1"/>
</dbReference>
<dbReference type="PROSITE" id="PS51257">
    <property type="entry name" value="PROKAR_LIPOPROTEIN"/>
    <property type="match status" value="1"/>
</dbReference>
<reference evidence="1 2" key="1">
    <citation type="journal article" date="2011" name="Front. Microbiol.">
        <title>Genomic signatures of strain selection and enhancement in Bacillus atrophaeus var. globigii, a historical biowarfare simulant.</title>
        <authorList>
            <person name="Gibbons H.S."/>
            <person name="Broomall S.M."/>
            <person name="McNew L.A."/>
            <person name="Daligault H."/>
            <person name="Chapman C."/>
            <person name="Bruce D."/>
            <person name="Karavis M."/>
            <person name="Krepps M."/>
            <person name="McGregor P.A."/>
            <person name="Hong C."/>
            <person name="Park K.H."/>
            <person name="Akmal A."/>
            <person name="Feldman A."/>
            <person name="Lin J.S."/>
            <person name="Chang W.E."/>
            <person name="Higgs B.W."/>
            <person name="Demirev P."/>
            <person name="Lindquist J."/>
            <person name="Liem A."/>
            <person name="Fochler E."/>
            <person name="Read T.D."/>
            <person name="Tapia R."/>
            <person name="Johnson S."/>
            <person name="Bishop-Lilly K.A."/>
            <person name="Detter C."/>
            <person name="Han C."/>
            <person name="Sozhamannan S."/>
            <person name="Rosenzweig C.N."/>
            <person name="Skowronski E.W."/>
        </authorList>
    </citation>
    <scope>NUCLEOTIDE SEQUENCE [LARGE SCALE GENOMIC DNA]</scope>
    <source>
        <strain evidence="1 2">MLST1</strain>
    </source>
</reference>